<dbReference type="RefSeq" id="WP_264714800.1">
    <property type="nucleotide sequence ID" value="NZ_JAPDNT010000015.1"/>
</dbReference>
<evidence type="ECO:0008006" key="3">
    <source>
        <dbReference type="Google" id="ProtNLM"/>
    </source>
</evidence>
<sequence>MHAVTLTAAASPALRARLRPLTGADEAAVDPGQPEAATSLLRRLVVGGNGWLDASGVDHLTLADHDRLLAAVFDALYGDQVEARTICAACGERLEITLSLTAFAAALPDVTADIAGPHADGTFTLPDGRRIRPPSVADLANAARGGGAASLRAACVIAGDPEADPEALDAALEAAAPALARDVSATCPHCATTQPVRFDLAAFLVAALARERPFLLRETHLLARAYGWSHAEILALSRDDRRALARLCEAERAASRRAA</sequence>
<dbReference type="AlphaFoldDB" id="A0AA42CIL9"/>
<dbReference type="EMBL" id="JAPDNT010000015">
    <property type="protein sequence ID" value="MCW3476057.1"/>
    <property type="molecule type" value="Genomic_DNA"/>
</dbReference>
<organism evidence="1 2">
    <name type="scientific">Limobrevibacterium gyesilva</name>
    <dbReference type="NCBI Taxonomy" id="2991712"/>
    <lineage>
        <taxon>Bacteria</taxon>
        <taxon>Pseudomonadati</taxon>
        <taxon>Pseudomonadota</taxon>
        <taxon>Alphaproteobacteria</taxon>
        <taxon>Acetobacterales</taxon>
        <taxon>Acetobacteraceae</taxon>
        <taxon>Limobrevibacterium</taxon>
    </lineage>
</organism>
<keyword evidence="2" id="KW-1185">Reference proteome</keyword>
<protein>
    <recommendedName>
        <fullName evidence="3">Phage baseplate protein</fullName>
    </recommendedName>
</protein>
<gene>
    <name evidence="1" type="ORF">OL599_15870</name>
</gene>
<evidence type="ECO:0000313" key="1">
    <source>
        <dbReference type="EMBL" id="MCW3476057.1"/>
    </source>
</evidence>
<reference evidence="1" key="2">
    <citation type="submission" date="2022-10" db="EMBL/GenBank/DDBJ databases">
        <authorList>
            <person name="Trinh H.N."/>
        </authorList>
    </citation>
    <scope>NUCLEOTIDE SEQUENCE</scope>
    <source>
        <strain evidence="1">RN2-1</strain>
    </source>
</reference>
<proteinExistence type="predicted"/>
<dbReference type="Proteomes" id="UP001165679">
    <property type="component" value="Unassembled WGS sequence"/>
</dbReference>
<accession>A0AA42CIL9</accession>
<evidence type="ECO:0000313" key="2">
    <source>
        <dbReference type="Proteomes" id="UP001165679"/>
    </source>
</evidence>
<reference evidence="1" key="1">
    <citation type="submission" date="2022-09" db="EMBL/GenBank/DDBJ databases">
        <title>Rhodovastum sp. nov. RN2-1 isolated from soil in Seongnam, South Korea.</title>
        <authorList>
            <person name="Le N.T."/>
        </authorList>
    </citation>
    <scope>NUCLEOTIDE SEQUENCE</scope>
    <source>
        <strain evidence="1">RN2-1</strain>
    </source>
</reference>
<comment type="caution">
    <text evidence="1">The sequence shown here is derived from an EMBL/GenBank/DDBJ whole genome shotgun (WGS) entry which is preliminary data.</text>
</comment>
<name>A0AA42CIL9_9PROT</name>